<dbReference type="Pfam" id="PF04738">
    <property type="entry name" value="Lant_dehydr_N"/>
    <property type="match status" value="1"/>
</dbReference>
<name>A0ABY4M1W6_9FLAO</name>
<protein>
    <submittedName>
        <fullName evidence="2">Lantibiotic dehydratase family protein</fullName>
    </submittedName>
</protein>
<dbReference type="RefSeq" id="WP_248729939.1">
    <property type="nucleotide sequence ID" value="NZ_CP096829.1"/>
</dbReference>
<proteinExistence type="predicted"/>
<accession>A0ABY4M1W6</accession>
<keyword evidence="3" id="KW-1185">Reference proteome</keyword>
<evidence type="ECO:0000313" key="2">
    <source>
        <dbReference type="EMBL" id="UPZ18001.1"/>
    </source>
</evidence>
<feature type="domain" description="Lantibiotic dehydratase N-terminal" evidence="1">
    <location>
        <begin position="48"/>
        <end position="730"/>
    </location>
</feature>
<evidence type="ECO:0000313" key="3">
    <source>
        <dbReference type="Proteomes" id="UP000829998"/>
    </source>
</evidence>
<dbReference type="InterPro" id="IPR006827">
    <property type="entry name" value="Lant_deHydtase_N"/>
</dbReference>
<reference evidence="2 3" key="1">
    <citation type="submission" date="2022-04" db="EMBL/GenBank/DDBJ databases">
        <authorList>
            <person name="Ra J.-S."/>
            <person name="Kim S.-B."/>
        </authorList>
    </citation>
    <scope>NUCLEOTIDE SEQUENCE [LARGE SCALE GENOMIC DNA]</scope>
    <source>
        <strain evidence="2 3">MMS21-Er5</strain>
    </source>
</reference>
<organism evidence="2 3">
    <name type="scientific">Flavobacterium humidisoli</name>
    <dbReference type="NCBI Taxonomy" id="2937442"/>
    <lineage>
        <taxon>Bacteria</taxon>
        <taxon>Pseudomonadati</taxon>
        <taxon>Bacteroidota</taxon>
        <taxon>Flavobacteriia</taxon>
        <taxon>Flavobacteriales</taxon>
        <taxon>Flavobacteriaceae</taxon>
        <taxon>Flavobacterium</taxon>
    </lineage>
</organism>
<dbReference type="EMBL" id="CP096829">
    <property type="protein sequence ID" value="UPZ18001.1"/>
    <property type="molecule type" value="Genomic_DNA"/>
</dbReference>
<dbReference type="Proteomes" id="UP000829998">
    <property type="component" value="Chromosome"/>
</dbReference>
<sequence>MPNSRIDFTFFETLIIRVPTLPIEFYHNLTRKIIIPDDDIKEILKGSHFKEAIFLASPELYNEILKWTLDDQYPSYKRNKLKITVLKYLSRMSTRCTPFGLFSACGSGKFSNITQIPLNTNSSLNLEKSSFNRKTRFDMQFAGNLGKDLENDPIIQNEILFYPNSTIYRLGDFYRYVQYTLDDERKYSLEAVKSTDYLDLVIEKSYLGISKKDLSLYLVSDKIKETTAVNFIEELIRHQILVSELELTLTGDDYFDKLVNLSESLANKSQKKHEKMGRSQNFQSKNATENLTFKNIKKISNGLMEIDQAKNPFFYYEKITQNIRDIDIPFDKKFLFQTDSFLGSNEFQLSKTYAQEIVKTIKVLNKISEMPKKTFLENFKDKFSKRYEGETIPLVTALDFETGIGYGQKVQNLDVTPLLDALDINQKLNIDESINLNEVEKIIQYKLKSAALKNEKGFELTNSDFATVDFSTENLSCTFSCVFEIVKENEKEWIVIQSIGGSSAANLLARFCYGNEDINNLANEITKYESDYFKDKIVAELIHLPETRTGNILKRPNFRSYEIPYLGKSSLNSSKQINIEDILLRMHLGRLVLWSKKYDKEIVPRLTNAHNYSNKALPIYHFLCDMQFENYKSSIGLNLEILEKFHDYFPRITVSNCIISKAKWIFTKENSPELFKKSNQNSSIFCKDFFRSVVDNLFSGSKSLPQYVSLTESDNFLVINTENNTCIEMLISIIKNKSKFILEEFLFPSNTIVTNNNDCYANQFIIGLKT</sequence>
<gene>
    <name evidence="2" type="ORF">M0M44_11780</name>
</gene>
<evidence type="ECO:0000259" key="1">
    <source>
        <dbReference type="Pfam" id="PF04738"/>
    </source>
</evidence>